<protein>
    <submittedName>
        <fullName evidence="3">Hemolysin type calcium-binding protein</fullName>
    </submittedName>
</protein>
<dbReference type="EMBL" id="QQBB01000001">
    <property type="protein sequence ID" value="RDI61875.1"/>
    <property type="molecule type" value="Genomic_DNA"/>
</dbReference>
<dbReference type="InterPro" id="IPR050557">
    <property type="entry name" value="RTX_toxin/Mannuronan_C5-epim"/>
</dbReference>
<accession>A0A370HU47</accession>
<organism evidence="3 4">
    <name type="scientific">Microvirga subterranea</name>
    <dbReference type="NCBI Taxonomy" id="186651"/>
    <lineage>
        <taxon>Bacteria</taxon>
        <taxon>Pseudomonadati</taxon>
        <taxon>Pseudomonadota</taxon>
        <taxon>Alphaproteobacteria</taxon>
        <taxon>Hyphomicrobiales</taxon>
        <taxon>Methylobacteriaceae</taxon>
        <taxon>Microvirga</taxon>
    </lineage>
</organism>
<dbReference type="InterPro" id="IPR018511">
    <property type="entry name" value="Hemolysin-typ_Ca-bd_CS"/>
</dbReference>
<dbReference type="PANTHER" id="PTHR38340">
    <property type="entry name" value="S-LAYER PROTEIN"/>
    <property type="match status" value="1"/>
</dbReference>
<dbReference type="OrthoDB" id="5380561at2"/>
<sequence>MSTFTITIDDPNGLDTGLLFPGTEGPIRVYGYGLSPTFGSIAYQPLVAGVPGPQAYQVNFSGSGFAAATVPVGAFDIGGNITGMSLLNASGSFETLARVTFSLTGQSAVPMTSGASLTADYLLSHTTNNDYTAPIFFINGNAGNDILRGSGGPDSFDGKGGADRMIGHGGNDVYRVDNAGDVVLESVDEGTDTILTSVSFALGAGQSVEVLRTASDAGTDALNLTGNELANSLVGNAGRNVLDGLGGADSLTGGAGDDTYIVDASDQVFEFPGAGFDTVRTSSGFTLSAGSSIEAMIADGSASLNLTGNEIDQSLTGNAGQNLLFGLDGRDVLNGGPGNDRLHGGALADTMTGGSGRDIFAFDAAVKSKSDADRILDFKSADDTFWFDNAVFTKIGPNGRLKADAFHLGKHAADRQDRVIYDKATGSLYYDPDGTGSAAQVKIAVLTNKAKVALSDFHVV</sequence>
<dbReference type="Proteomes" id="UP000254925">
    <property type="component" value="Unassembled WGS sequence"/>
</dbReference>
<dbReference type="Pfam" id="PF00353">
    <property type="entry name" value="HemolysinCabind"/>
    <property type="match status" value="3"/>
</dbReference>
<comment type="caution">
    <text evidence="3">The sequence shown here is derived from an EMBL/GenBank/DDBJ whole genome shotgun (WGS) entry which is preliminary data.</text>
</comment>
<dbReference type="InterPro" id="IPR011049">
    <property type="entry name" value="Serralysin-like_metalloprot_C"/>
</dbReference>
<dbReference type="PANTHER" id="PTHR38340:SF1">
    <property type="entry name" value="S-LAYER PROTEIN"/>
    <property type="match status" value="1"/>
</dbReference>
<proteinExistence type="predicted"/>
<dbReference type="PROSITE" id="PS00330">
    <property type="entry name" value="HEMOLYSIN_CALCIUM"/>
    <property type="match status" value="1"/>
</dbReference>
<evidence type="ECO:0000313" key="4">
    <source>
        <dbReference type="Proteomes" id="UP000254925"/>
    </source>
</evidence>
<dbReference type="InterPro" id="IPR001343">
    <property type="entry name" value="Hemolysn_Ca-bd"/>
</dbReference>
<evidence type="ECO:0000256" key="2">
    <source>
        <dbReference type="ARBA" id="ARBA00022525"/>
    </source>
</evidence>
<dbReference type="PRINTS" id="PR00313">
    <property type="entry name" value="CABNDNGRPT"/>
</dbReference>
<name>A0A370HU47_9HYPH</name>
<reference evidence="3 4" key="1">
    <citation type="submission" date="2018-07" db="EMBL/GenBank/DDBJ databases">
        <title>Genomic Encyclopedia of Type Strains, Phase IV (KMG-IV): sequencing the most valuable type-strain genomes for metagenomic binning, comparative biology and taxonomic classification.</title>
        <authorList>
            <person name="Goeker M."/>
        </authorList>
    </citation>
    <scope>NUCLEOTIDE SEQUENCE [LARGE SCALE GENOMIC DNA]</scope>
    <source>
        <strain evidence="3 4">DSM 14364</strain>
    </source>
</reference>
<dbReference type="SUPFAM" id="SSF51120">
    <property type="entry name" value="beta-Roll"/>
    <property type="match status" value="3"/>
</dbReference>
<gene>
    <name evidence="3" type="ORF">DES45_101133</name>
</gene>
<dbReference type="RefSeq" id="WP_114768046.1">
    <property type="nucleotide sequence ID" value="NZ_QQBB01000001.1"/>
</dbReference>
<evidence type="ECO:0000313" key="3">
    <source>
        <dbReference type="EMBL" id="RDI61875.1"/>
    </source>
</evidence>
<keyword evidence="4" id="KW-1185">Reference proteome</keyword>
<dbReference type="AlphaFoldDB" id="A0A370HU47"/>
<dbReference type="Gene3D" id="2.150.10.10">
    <property type="entry name" value="Serralysin-like metalloprotease, C-terminal"/>
    <property type="match status" value="2"/>
</dbReference>
<comment type="subcellular location">
    <subcellularLocation>
        <location evidence="1">Secreted</location>
    </subcellularLocation>
</comment>
<evidence type="ECO:0000256" key="1">
    <source>
        <dbReference type="ARBA" id="ARBA00004613"/>
    </source>
</evidence>
<keyword evidence="2" id="KW-0964">Secreted</keyword>
<dbReference type="GO" id="GO:0005576">
    <property type="term" value="C:extracellular region"/>
    <property type="evidence" value="ECO:0007669"/>
    <property type="project" value="UniProtKB-SubCell"/>
</dbReference>
<dbReference type="GO" id="GO:0005509">
    <property type="term" value="F:calcium ion binding"/>
    <property type="evidence" value="ECO:0007669"/>
    <property type="project" value="InterPro"/>
</dbReference>